<organism evidence="3 4">
    <name type="scientific">Eimeria acervulina</name>
    <name type="common">Coccidian parasite</name>
    <dbReference type="NCBI Taxonomy" id="5801"/>
    <lineage>
        <taxon>Eukaryota</taxon>
        <taxon>Sar</taxon>
        <taxon>Alveolata</taxon>
        <taxon>Apicomplexa</taxon>
        <taxon>Conoidasida</taxon>
        <taxon>Coccidia</taxon>
        <taxon>Eucoccidiorida</taxon>
        <taxon>Eimeriorina</taxon>
        <taxon>Eimeriidae</taxon>
        <taxon>Eimeria</taxon>
    </lineage>
</organism>
<keyword evidence="2" id="KW-1133">Transmembrane helix</keyword>
<proteinExistence type="predicted"/>
<evidence type="ECO:0000256" key="1">
    <source>
        <dbReference type="SAM" id="MobiDB-lite"/>
    </source>
</evidence>
<dbReference type="RefSeq" id="XP_013252715.1">
    <property type="nucleotide sequence ID" value="XM_013397261.1"/>
</dbReference>
<evidence type="ECO:0000313" key="4">
    <source>
        <dbReference type="Proteomes" id="UP000018050"/>
    </source>
</evidence>
<sequence>MHQPAEGIAELPAHLGTHASSKSVSLWGQNSWVPQRIPHLRLARLRRPLRASVHGARCVLLSALAVAVLLLSCSLTVPLHGRRGNSTRRLAGKGHHWELDEDDQEIIRLCMEMEEATSQATTQSSNMMPTQLAPIGTPFLAPPRMQMQDRSAPFPPASSSAYSFRSASPVPPVPHPGAFMWGDLGTRLWDVAVRNSLVVLEEPSAQLENPERERDEHPIARPHAGPPRLPFSPAGGVPNPHLLRVIAPAAPSPSAATVVRLPVPVRGERPPAASSMLGTVLHFYNISLQNARMSVPLTPLPQIQHQLQIPQVTSPSTIPPSARGPVRRRPLERPEGDGGIQSKRGRLEVLPSGPGGGSQEHPVNTLGDKSAGEQAAAKAASLPRGDDSKSPIG</sequence>
<dbReference type="EMBL" id="HG670466">
    <property type="protein sequence ID" value="CDI76799.1"/>
    <property type="molecule type" value="Genomic_DNA"/>
</dbReference>
<feature type="compositionally biased region" description="Basic and acidic residues" evidence="1">
    <location>
        <begin position="209"/>
        <end position="219"/>
    </location>
</feature>
<protein>
    <recommendedName>
        <fullName evidence="5">Transmembrane protein</fullName>
    </recommendedName>
</protein>
<evidence type="ECO:0000256" key="2">
    <source>
        <dbReference type="SAM" id="Phobius"/>
    </source>
</evidence>
<feature type="transmembrane region" description="Helical" evidence="2">
    <location>
        <begin position="59"/>
        <end position="79"/>
    </location>
</feature>
<reference evidence="3" key="1">
    <citation type="submission" date="2013-10" db="EMBL/GenBank/DDBJ databases">
        <title>Genomic analysis of the causative agents of coccidiosis in chickens.</title>
        <authorList>
            <person name="Reid A.J."/>
            <person name="Blake D."/>
            <person name="Billington K."/>
            <person name="Browne H."/>
            <person name="Dunn M."/>
            <person name="Hung S."/>
            <person name="Kawahara F."/>
            <person name="Miranda-Saavedra D."/>
            <person name="Mourier T."/>
            <person name="Nagra H."/>
            <person name="Otto T.D."/>
            <person name="Rawlings N."/>
            <person name="Sanchez A."/>
            <person name="Sanders M."/>
            <person name="Subramaniam C."/>
            <person name="Tay Y."/>
            <person name="Dear P."/>
            <person name="Doerig C."/>
            <person name="Gruber A."/>
            <person name="Parkinson J."/>
            <person name="Shirley M."/>
            <person name="Wan K.L."/>
            <person name="Berriman M."/>
            <person name="Tomley F."/>
            <person name="Pain A."/>
        </authorList>
    </citation>
    <scope>NUCLEOTIDE SEQUENCE</scope>
    <source>
        <strain evidence="3">Houghton</strain>
    </source>
</reference>
<gene>
    <name evidence="3" type="ORF">EAH_00019680</name>
</gene>
<feature type="compositionally biased region" description="Basic and acidic residues" evidence="1">
    <location>
        <begin position="384"/>
        <end position="393"/>
    </location>
</feature>
<dbReference type="AlphaFoldDB" id="U6GDZ5"/>
<dbReference type="GeneID" id="25270038"/>
<keyword evidence="2" id="KW-0812">Transmembrane</keyword>
<evidence type="ECO:0000313" key="3">
    <source>
        <dbReference type="EMBL" id="CDI76799.1"/>
    </source>
</evidence>
<evidence type="ECO:0008006" key="5">
    <source>
        <dbReference type="Google" id="ProtNLM"/>
    </source>
</evidence>
<dbReference type="OrthoDB" id="10666615at2759"/>
<name>U6GDZ5_EIMAC</name>
<reference evidence="3" key="2">
    <citation type="submission" date="2013-10" db="EMBL/GenBank/DDBJ databases">
        <authorList>
            <person name="Aslett M."/>
        </authorList>
    </citation>
    <scope>NUCLEOTIDE SEQUENCE</scope>
    <source>
        <strain evidence="3">Houghton</strain>
    </source>
</reference>
<dbReference type="Proteomes" id="UP000018050">
    <property type="component" value="Unassembled WGS sequence"/>
</dbReference>
<feature type="region of interest" description="Disordered" evidence="1">
    <location>
        <begin position="310"/>
        <end position="393"/>
    </location>
</feature>
<keyword evidence="4" id="KW-1185">Reference proteome</keyword>
<feature type="region of interest" description="Disordered" evidence="1">
    <location>
        <begin position="204"/>
        <end position="227"/>
    </location>
</feature>
<keyword evidence="2" id="KW-0472">Membrane</keyword>
<accession>U6GDZ5</accession>
<dbReference type="VEuPathDB" id="ToxoDB:EAH_00019680"/>